<name>A0A1F7IQ74_9BACT</name>
<protein>
    <recommendedName>
        <fullName evidence="1">Cysteine protease StiP N-terminal domain-containing protein</fullName>
    </recommendedName>
</protein>
<gene>
    <name evidence="2" type="ORF">A3B40_00670</name>
</gene>
<sequence>MVNEHPNVWEGSPIREPLFPHSSEINYLKRRDYKMREIAVAIMALDHLHLSFDYHYTLTEIGTKYIPQDSVEELKCAISRLQIILGNKLSYVINTAGTEENILTDLGMPIIERNGTIYRERPKANPKKLAQRDQFTQFEQTGLKVGKRSRELGLETIIVSDDYFYVDLPFDSSISADELVAQILTREEAQNLVVWIDFKRNRIGFYPRSFKEQGNIKYLNLKGIDPKSTAIIHFGDDFIDIPTEGVTTSTGAYIFVVPNNAEAIAKKHASYLSEKNSPDMVIDFLNRLSFNLSVLKLTQYLKTGIDNIEVKSDLIRIFKAAVRRATVRFRVAPTLEITFQELERIFGFTLKEWHRQKIIKAIGLDPDQDIDSQIMVMGGINPESFGKTWMRGNFGDHPLSAKGVTFMANRIEGNAGEIPNPVIFDRKEYEQALLESAGLTIRLADLIRKEFGNESNLVLLSLYRGGIYPAIGIQFAYRHGHGIDLPHYSIVPNKHKEPISIFSREDPLPNTIAGETLAYLLSNHPKGIFLIVDGWVGSGEILKSLKKFFSELKTRRGLNFKLRTATLLDPIGVSDFTATREDTMLGWNLLPKNDDTHAFHPSKTGDGRRMPLISPNPDAYSTARLRLEAWFEMLSKASSSNIDLNEPTLSLNESGYIERALSAMGFSPAQFDRRLFKFGINEAYMRLHNDESEIWKFLVINPQAKATLGMKKLLELARLRSVEITESNSLPCQAALSIQRPFINL</sequence>
<reference evidence="2 3" key="1">
    <citation type="journal article" date="2016" name="Nat. Commun.">
        <title>Thousands of microbial genomes shed light on interconnected biogeochemical processes in an aquifer system.</title>
        <authorList>
            <person name="Anantharaman K."/>
            <person name="Brown C.T."/>
            <person name="Hug L.A."/>
            <person name="Sharon I."/>
            <person name="Castelle C.J."/>
            <person name="Probst A.J."/>
            <person name="Thomas B.C."/>
            <person name="Singh A."/>
            <person name="Wilkins M.J."/>
            <person name="Karaoz U."/>
            <person name="Brodie E.L."/>
            <person name="Williams K.H."/>
            <person name="Hubbard S.S."/>
            <person name="Banfield J.F."/>
        </authorList>
    </citation>
    <scope>NUCLEOTIDE SEQUENCE [LARGE SCALE GENOMIC DNA]</scope>
</reference>
<organism evidence="2 3">
    <name type="scientific">Candidatus Roizmanbacteria bacterium RIFCSPLOWO2_01_FULL_37_16</name>
    <dbReference type="NCBI Taxonomy" id="1802058"/>
    <lineage>
        <taxon>Bacteria</taxon>
        <taxon>Candidatus Roizmaniibacteriota</taxon>
    </lineage>
</organism>
<accession>A0A1F7IQ74</accession>
<dbReference type="Proteomes" id="UP000178040">
    <property type="component" value="Unassembled WGS sequence"/>
</dbReference>
<comment type="caution">
    <text evidence="2">The sequence shown here is derived from an EMBL/GenBank/DDBJ whole genome shotgun (WGS) entry which is preliminary data.</text>
</comment>
<dbReference type="SUPFAM" id="SSF56784">
    <property type="entry name" value="HAD-like"/>
    <property type="match status" value="1"/>
</dbReference>
<dbReference type="InterPro" id="IPR011215">
    <property type="entry name" value="StiP_N"/>
</dbReference>
<dbReference type="Pfam" id="PF11202">
    <property type="entry name" value="StiP"/>
    <property type="match status" value="1"/>
</dbReference>
<dbReference type="InterPro" id="IPR036412">
    <property type="entry name" value="HAD-like_sf"/>
</dbReference>
<evidence type="ECO:0000259" key="1">
    <source>
        <dbReference type="Pfam" id="PF11202"/>
    </source>
</evidence>
<dbReference type="EMBL" id="MGAI01000006">
    <property type="protein sequence ID" value="OGK45515.1"/>
    <property type="molecule type" value="Genomic_DNA"/>
</dbReference>
<dbReference type="AlphaFoldDB" id="A0A1F7IQ74"/>
<evidence type="ECO:0000313" key="2">
    <source>
        <dbReference type="EMBL" id="OGK45515.1"/>
    </source>
</evidence>
<proteinExistence type="predicted"/>
<evidence type="ECO:0000313" key="3">
    <source>
        <dbReference type="Proteomes" id="UP000178040"/>
    </source>
</evidence>
<feature type="domain" description="Cysteine protease StiP N-terminal" evidence="1">
    <location>
        <begin position="437"/>
        <end position="586"/>
    </location>
</feature>